<keyword evidence="3" id="KW-1185">Reference proteome</keyword>
<proteinExistence type="predicted"/>
<dbReference type="InterPro" id="IPR001810">
    <property type="entry name" value="F-box_dom"/>
</dbReference>
<accession>A0ABR4C564</accession>
<feature type="domain" description="F-box" evidence="1">
    <location>
        <begin position="1"/>
        <end position="46"/>
    </location>
</feature>
<sequence length="499" mass="57843">MDITTLPNDIFRLVLDHLSPDILILLRRVSRQFYATLTEPDLCRHLLIQHFPRSREVRYMSSNTSQDWALEFLKVAKRYHHLILGTPTSIEKLPLAKSFVAPAWSRNYPVAPWQRHLRFEDKTSLFHYPDTLWTFDGGILIFPCAETQGYVLYDLGTGTKLNIDLESDKKVMRRVRLKERVLVVEWCEYEPYHQLNENEMVHRHFATAYDIKPSDGCQWTVVFRNEWKIHFLGHPLNSHDRFFSTHTSTHYAIYMWQNNRSAWGEDDPIEALAIWDISSPLLYKPSEDPAGKSKPAAEGAHVIRRFSFSDLDFYKIRQSWSPTLRCLELDDGHVYVIQENHRWLVGQQASSNLPSLHQVKTTGIPFGTGPAWQDECGANGDTDISFCDNQSDIRSPNVAPCWRHEEFPYLTITEVVDSDAGVILSARHCFMLEALSLEITPEFNMKDPQYTVAMRDDFWPQLLGKGKLCGDERFIIGENANQEVVILHFDDVRFHNMGV</sequence>
<gene>
    <name evidence="2" type="ORF">VTL71DRAFT_4206</name>
</gene>
<protein>
    <recommendedName>
        <fullName evidence="1">F-box domain-containing protein</fullName>
    </recommendedName>
</protein>
<organism evidence="2 3">
    <name type="scientific">Oculimacula yallundae</name>
    <dbReference type="NCBI Taxonomy" id="86028"/>
    <lineage>
        <taxon>Eukaryota</taxon>
        <taxon>Fungi</taxon>
        <taxon>Dikarya</taxon>
        <taxon>Ascomycota</taxon>
        <taxon>Pezizomycotina</taxon>
        <taxon>Leotiomycetes</taxon>
        <taxon>Helotiales</taxon>
        <taxon>Ploettnerulaceae</taxon>
        <taxon>Oculimacula</taxon>
    </lineage>
</organism>
<evidence type="ECO:0000313" key="3">
    <source>
        <dbReference type="Proteomes" id="UP001595075"/>
    </source>
</evidence>
<reference evidence="2 3" key="1">
    <citation type="journal article" date="2024" name="Commun. Biol.">
        <title>Comparative genomic analysis of thermophilic fungi reveals convergent evolutionary adaptations and gene losses.</title>
        <authorList>
            <person name="Steindorff A.S."/>
            <person name="Aguilar-Pontes M.V."/>
            <person name="Robinson A.J."/>
            <person name="Andreopoulos B."/>
            <person name="LaButti K."/>
            <person name="Kuo A."/>
            <person name="Mondo S."/>
            <person name="Riley R."/>
            <person name="Otillar R."/>
            <person name="Haridas S."/>
            <person name="Lipzen A."/>
            <person name="Grimwood J."/>
            <person name="Schmutz J."/>
            <person name="Clum A."/>
            <person name="Reid I.D."/>
            <person name="Moisan M.C."/>
            <person name="Butler G."/>
            <person name="Nguyen T.T.M."/>
            <person name="Dewar K."/>
            <person name="Conant G."/>
            <person name="Drula E."/>
            <person name="Henrissat B."/>
            <person name="Hansel C."/>
            <person name="Singer S."/>
            <person name="Hutchinson M.I."/>
            <person name="de Vries R.P."/>
            <person name="Natvig D.O."/>
            <person name="Powell A.J."/>
            <person name="Tsang A."/>
            <person name="Grigoriev I.V."/>
        </authorList>
    </citation>
    <scope>NUCLEOTIDE SEQUENCE [LARGE SCALE GENOMIC DNA]</scope>
    <source>
        <strain evidence="2 3">CBS 494.80</strain>
    </source>
</reference>
<dbReference type="Pfam" id="PF00646">
    <property type="entry name" value="F-box"/>
    <property type="match status" value="1"/>
</dbReference>
<dbReference type="SUPFAM" id="SSF81383">
    <property type="entry name" value="F-box domain"/>
    <property type="match status" value="1"/>
</dbReference>
<dbReference type="InterPro" id="IPR036047">
    <property type="entry name" value="F-box-like_dom_sf"/>
</dbReference>
<comment type="caution">
    <text evidence="2">The sequence shown here is derived from an EMBL/GenBank/DDBJ whole genome shotgun (WGS) entry which is preliminary data.</text>
</comment>
<evidence type="ECO:0000259" key="1">
    <source>
        <dbReference type="PROSITE" id="PS50181"/>
    </source>
</evidence>
<dbReference type="PROSITE" id="PS50181">
    <property type="entry name" value="FBOX"/>
    <property type="match status" value="1"/>
</dbReference>
<dbReference type="EMBL" id="JAZHXI010000013">
    <property type="protein sequence ID" value="KAL2065066.1"/>
    <property type="molecule type" value="Genomic_DNA"/>
</dbReference>
<dbReference type="Proteomes" id="UP001595075">
    <property type="component" value="Unassembled WGS sequence"/>
</dbReference>
<name>A0ABR4C564_9HELO</name>
<evidence type="ECO:0000313" key="2">
    <source>
        <dbReference type="EMBL" id="KAL2065066.1"/>
    </source>
</evidence>
<dbReference type="SMART" id="SM00256">
    <property type="entry name" value="FBOX"/>
    <property type="match status" value="1"/>
</dbReference>